<keyword evidence="2" id="KW-0175">Coiled coil</keyword>
<dbReference type="SUPFAM" id="SSF56349">
    <property type="entry name" value="DNA breaking-rejoining enzymes"/>
    <property type="match status" value="1"/>
</dbReference>
<proteinExistence type="predicted"/>
<evidence type="ECO:0000313" key="5">
    <source>
        <dbReference type="Proteomes" id="UP000626697"/>
    </source>
</evidence>
<dbReference type="Pfam" id="PF00589">
    <property type="entry name" value="Phage_integrase"/>
    <property type="match status" value="1"/>
</dbReference>
<gene>
    <name evidence="4" type="ORF">HNP81_003897</name>
</gene>
<dbReference type="Proteomes" id="UP000626697">
    <property type="component" value="Unassembled WGS sequence"/>
</dbReference>
<accession>A0ABR6CU77</accession>
<dbReference type="InterPro" id="IPR013762">
    <property type="entry name" value="Integrase-like_cat_sf"/>
</dbReference>
<dbReference type="RefSeq" id="WP_182503631.1">
    <property type="nucleotide sequence ID" value="NZ_JACJHX010000015.1"/>
</dbReference>
<evidence type="ECO:0000259" key="3">
    <source>
        <dbReference type="Pfam" id="PF00589"/>
    </source>
</evidence>
<keyword evidence="1" id="KW-0233">DNA recombination</keyword>
<feature type="coiled-coil region" evidence="2">
    <location>
        <begin position="48"/>
        <end position="75"/>
    </location>
</feature>
<sequence>MERRREERVTPHGFRYTIATLLDEQGLSVETIKYLLGHSSGANVDLYLRRHERKIKQIKEELTKIELELEQSVTEEKGDFPSIDHEEMGKRGGNHLLTGLPFSENFILELSKSNPKLLEKLMIEHYKHQNI</sequence>
<keyword evidence="5" id="KW-1185">Reference proteome</keyword>
<feature type="domain" description="Tyr recombinase" evidence="3">
    <location>
        <begin position="5"/>
        <end position="50"/>
    </location>
</feature>
<dbReference type="Gene3D" id="1.10.443.10">
    <property type="entry name" value="Intergrase catalytic core"/>
    <property type="match status" value="1"/>
</dbReference>
<evidence type="ECO:0000256" key="1">
    <source>
        <dbReference type="ARBA" id="ARBA00023172"/>
    </source>
</evidence>
<dbReference type="InterPro" id="IPR002104">
    <property type="entry name" value="Integrase_catalytic"/>
</dbReference>
<name>A0ABR6CU77_9BACI</name>
<evidence type="ECO:0000256" key="2">
    <source>
        <dbReference type="SAM" id="Coils"/>
    </source>
</evidence>
<protein>
    <recommendedName>
        <fullName evidence="3">Tyr recombinase domain-containing protein</fullName>
    </recommendedName>
</protein>
<reference evidence="4 5" key="1">
    <citation type="submission" date="2020-08" db="EMBL/GenBank/DDBJ databases">
        <title>Genomic Encyclopedia of Type Strains, Phase IV (KMG-IV): sequencing the most valuable type-strain genomes for metagenomic binning, comparative biology and taxonomic classification.</title>
        <authorList>
            <person name="Goeker M."/>
        </authorList>
    </citation>
    <scope>NUCLEOTIDE SEQUENCE [LARGE SCALE GENOMIC DNA]</scope>
    <source>
        <strain evidence="4 5">DSM 105481</strain>
    </source>
</reference>
<dbReference type="EMBL" id="JACJHX010000015">
    <property type="protein sequence ID" value="MBA9028577.1"/>
    <property type="molecule type" value="Genomic_DNA"/>
</dbReference>
<evidence type="ECO:0000313" key="4">
    <source>
        <dbReference type="EMBL" id="MBA9028577.1"/>
    </source>
</evidence>
<organism evidence="4 5">
    <name type="scientific">Peribacillus huizhouensis</name>
    <dbReference type="NCBI Taxonomy" id="1501239"/>
    <lineage>
        <taxon>Bacteria</taxon>
        <taxon>Bacillati</taxon>
        <taxon>Bacillota</taxon>
        <taxon>Bacilli</taxon>
        <taxon>Bacillales</taxon>
        <taxon>Bacillaceae</taxon>
        <taxon>Peribacillus</taxon>
    </lineage>
</organism>
<dbReference type="InterPro" id="IPR011010">
    <property type="entry name" value="DNA_brk_join_enz"/>
</dbReference>
<comment type="caution">
    <text evidence="4">The sequence shown here is derived from an EMBL/GenBank/DDBJ whole genome shotgun (WGS) entry which is preliminary data.</text>
</comment>